<comment type="similarity">
    <text evidence="2">Belongs to the papillomaviridae E8^E2C protein family.</text>
</comment>
<feature type="domain" description="Papillomavirus E2 C-terminal" evidence="15">
    <location>
        <begin position="317"/>
        <end position="392"/>
    </location>
</feature>
<comment type="PTM">
    <text evidence="12">Phosphorylated.</text>
</comment>
<comment type="similarity">
    <text evidence="12">Belongs to the papillomaviridae E2 protein family.</text>
</comment>
<evidence type="ECO:0000256" key="1">
    <source>
        <dbReference type="ARBA" id="ARBA00004147"/>
    </source>
</evidence>
<dbReference type="Gene3D" id="1.10.287.30">
    <property type="entry name" value="E2 (early) protein, N terminal domain, subdomain 1"/>
    <property type="match status" value="1"/>
</dbReference>
<sequence length="396" mass="45642">MNQAELTSRFDALQDEQLNLYETGADNLASQIRHWELNKQLNLYMYYGRREGYKNFGMQQLPVLQVSEYNAKLSINMLLLLKSLAKSPFKNEKWTLADTSSEIVLTPPRNTFKKSAYEVKVIFDNDPDNAMVYTNWNSIYYQDLSDNWHKVPGEADHNGFYYDDIYGERVYFLLFAPEADKYGKTGRWTVYYKNTTISSVVTSSSKHSDVGVSGQPSNYSRQSSRCSSPEEGPSRRLENICEKRASTTTPALGSGRGKRQREPESQRPDTRGTPNKRRKPDSSSVSPEQVGTRHRSLPRTGLPRLRRLEEEARDPDVLLVKGPANNLKCWRYRCNTKFGHLFDRVSSVFKWINDDSTEYSSRLLVAFISKEQRERFIKTVTFPRQSTYAFGSLDSL</sequence>
<name>A0A3R5WHJ8_9PAPI</name>
<comment type="PTM">
    <text evidence="12">Sumoylation plays a regulatory role in E2 transcriptional activity.</text>
</comment>
<dbReference type="GO" id="GO:0006260">
    <property type="term" value="P:DNA replication"/>
    <property type="evidence" value="ECO:0007669"/>
    <property type="project" value="UniProtKB-KW"/>
</dbReference>
<evidence type="ECO:0000256" key="6">
    <source>
        <dbReference type="ARBA" id="ARBA00022562"/>
    </source>
</evidence>
<dbReference type="InterPro" id="IPR001866">
    <property type="entry name" value="PPV_E2_N"/>
</dbReference>
<comment type="caution">
    <text evidence="12">Lacks conserved residue(s) required for the propagation of feature annotation.</text>
</comment>
<dbReference type="Pfam" id="PF00511">
    <property type="entry name" value="PPV_E2_C"/>
    <property type="match status" value="1"/>
</dbReference>
<dbReference type="InterPro" id="IPR012677">
    <property type="entry name" value="Nucleotide-bd_a/b_plait_sf"/>
</dbReference>
<dbReference type="InterPro" id="IPR033668">
    <property type="entry name" value="Reg_prot_E2"/>
</dbReference>
<evidence type="ECO:0000256" key="3">
    <source>
        <dbReference type="ARBA" id="ARBA00022491"/>
    </source>
</evidence>
<dbReference type="GO" id="GO:0039693">
    <property type="term" value="P:viral DNA genome replication"/>
    <property type="evidence" value="ECO:0007669"/>
    <property type="project" value="UniProtKB-UniRule"/>
</dbReference>
<dbReference type="GO" id="GO:0003677">
    <property type="term" value="F:DNA binding"/>
    <property type="evidence" value="ECO:0007669"/>
    <property type="project" value="UniProtKB-UniRule"/>
</dbReference>
<feature type="domain" description="Papillomavirus E2 N-terminal" evidence="14">
    <location>
        <begin position="5"/>
        <end position="201"/>
    </location>
</feature>
<dbReference type="Pfam" id="PF00508">
    <property type="entry name" value="PPV_E2_N"/>
    <property type="match status" value="1"/>
</dbReference>
<dbReference type="GO" id="GO:0006275">
    <property type="term" value="P:regulation of DNA replication"/>
    <property type="evidence" value="ECO:0007669"/>
    <property type="project" value="UniProtKB-UniRule"/>
</dbReference>
<organism evidence="16">
    <name type="scientific">Human papillomavirus</name>
    <dbReference type="NCBI Taxonomy" id="10566"/>
    <lineage>
        <taxon>Viruses</taxon>
        <taxon>Monodnaviria</taxon>
        <taxon>Shotokuvirae</taxon>
        <taxon>Cossaviricota</taxon>
        <taxon>Papovaviricetes</taxon>
        <taxon>Zurhausenvirales</taxon>
        <taxon>Papillomaviridae</taxon>
    </lineage>
</organism>
<evidence type="ECO:0000256" key="2">
    <source>
        <dbReference type="ARBA" id="ARBA00007794"/>
    </source>
</evidence>
<evidence type="ECO:0000256" key="13">
    <source>
        <dbReference type="SAM" id="MobiDB-lite"/>
    </source>
</evidence>
<accession>A0A3R5WHJ8</accession>
<dbReference type="Gene3D" id="2.170.200.10">
    <property type="entry name" value="Papillomavirus E2 early protein domain"/>
    <property type="match status" value="1"/>
</dbReference>
<keyword evidence="6 12" id="KW-1048">Host nucleus</keyword>
<comment type="subcellular location">
    <subcellularLocation>
        <location evidence="1 12">Host nucleus</location>
    </subcellularLocation>
</comment>
<keyword evidence="3 12" id="KW-0678">Repressor</keyword>
<evidence type="ECO:0000256" key="4">
    <source>
        <dbReference type="ARBA" id="ARBA00022518"/>
    </source>
</evidence>
<evidence type="ECO:0000256" key="11">
    <source>
        <dbReference type="ARBA" id="ARBA00023163"/>
    </source>
</evidence>
<gene>
    <name evidence="12" type="primary">E2</name>
</gene>
<comment type="function">
    <text evidence="12">Plays a role in the initiation of viral DNA replication. A dimer of E2 interacts with a dimer of E1 in order to improve specificity of E1 DNA binding activity. Once the complex recognizes and binds DNA at specific sites, the E2 dimer is removed from DNA. E2 also regulates viral transcription through binding to the E2RE response element (5'-ACCNNNNNNGGT-3') present in multiple copies in the regulatory regions of the viral genome. Activates or represses transcription depending on E2RE's position with regards to proximal promoter elements including the TATA-box. Repression occurs by sterically hindering the assembly of the transcription initiation complex.</text>
</comment>
<keyword evidence="11 12" id="KW-0804">Transcription</keyword>
<evidence type="ECO:0000256" key="7">
    <source>
        <dbReference type="ARBA" id="ARBA00022705"/>
    </source>
</evidence>
<dbReference type="InterPro" id="IPR042503">
    <property type="entry name" value="Regulatory_protein_E2_N_1"/>
</dbReference>
<dbReference type="SUPFAM" id="SSF54957">
    <property type="entry name" value="Viral DNA-binding domain"/>
    <property type="match status" value="1"/>
</dbReference>
<dbReference type="InterPro" id="IPR042504">
    <property type="entry name" value="Regulatory_protein_E2_N_2"/>
</dbReference>
<dbReference type="GO" id="GO:0003700">
    <property type="term" value="F:DNA-binding transcription factor activity"/>
    <property type="evidence" value="ECO:0007669"/>
    <property type="project" value="UniProtKB-UniRule"/>
</dbReference>
<evidence type="ECO:0000256" key="10">
    <source>
        <dbReference type="ARBA" id="ARBA00023159"/>
    </source>
</evidence>
<keyword evidence="12" id="KW-1017">Isopeptide bond</keyword>
<dbReference type="InterPro" id="IPR035975">
    <property type="entry name" value="E2/EBNA1_C_sf"/>
</dbReference>
<feature type="cross-link" description="Glycyl lysine isopeptide (Lys-Gly) (interchain with G-Cter in SUMO)" evidence="12">
    <location>
        <position position="321"/>
    </location>
</feature>
<evidence type="ECO:0000259" key="14">
    <source>
        <dbReference type="Pfam" id="PF00508"/>
    </source>
</evidence>
<evidence type="ECO:0000256" key="8">
    <source>
        <dbReference type="ARBA" id="ARBA00023015"/>
    </source>
</evidence>
<feature type="region of interest" description="DNA-binding domain" evidence="12">
    <location>
        <begin position="314"/>
        <end position="396"/>
    </location>
</feature>
<evidence type="ECO:0000256" key="12">
    <source>
        <dbReference type="HAMAP-Rule" id="MF_04001"/>
    </source>
</evidence>
<keyword evidence="9 12" id="KW-0238">DNA-binding</keyword>
<keyword evidence="5 12" id="KW-0597">Phosphoprotein</keyword>
<dbReference type="SUPFAM" id="SSF51332">
    <property type="entry name" value="E2 regulatory, transactivation domain"/>
    <property type="match status" value="1"/>
</dbReference>
<evidence type="ECO:0000256" key="9">
    <source>
        <dbReference type="ARBA" id="ARBA00023125"/>
    </source>
</evidence>
<evidence type="ECO:0000313" key="16">
    <source>
        <dbReference type="EMBL" id="QAB13969.1"/>
    </source>
</evidence>
<keyword evidence="4 12" id="KW-0244">Early protein</keyword>
<feature type="region of interest" description="Disordered" evidence="13">
    <location>
        <begin position="202"/>
        <end position="303"/>
    </location>
</feature>
<dbReference type="InterPro" id="IPR036050">
    <property type="entry name" value="Regulatory_protein_E2_N"/>
</dbReference>
<evidence type="ECO:0000256" key="5">
    <source>
        <dbReference type="ARBA" id="ARBA00022553"/>
    </source>
</evidence>
<feature type="compositionally biased region" description="Low complexity" evidence="13">
    <location>
        <begin position="217"/>
        <end position="227"/>
    </location>
</feature>
<keyword evidence="8 12" id="KW-0805">Transcription regulation</keyword>
<keyword evidence="7 12" id="KW-0235">DNA replication</keyword>
<dbReference type="GO" id="GO:0042025">
    <property type="term" value="C:host cell nucleus"/>
    <property type="evidence" value="ECO:0007669"/>
    <property type="project" value="UniProtKB-SubCell"/>
</dbReference>
<dbReference type="GO" id="GO:0000166">
    <property type="term" value="F:nucleotide binding"/>
    <property type="evidence" value="ECO:0007669"/>
    <property type="project" value="UniProtKB-UniRule"/>
</dbReference>
<keyword evidence="10 12" id="KW-0010">Activator</keyword>
<reference evidence="16" key="1">
    <citation type="journal article" date="2018" name="Nat. Med.">
        <title>Expanded skin virome in DOCK8-deficient patients.</title>
        <authorList>
            <consortium name="NISC Comparative Sequencing Program"/>
            <person name="Tirosh O."/>
            <person name="Conlan S."/>
            <person name="Deming C."/>
            <person name="Lee-Lin S.Q."/>
            <person name="Huang X."/>
            <person name="Su H.C."/>
            <person name="Freeman A.F."/>
            <person name="Segre J.A."/>
            <person name="Kong H.H."/>
        </authorList>
    </citation>
    <scope>NUCLEOTIDE SEQUENCE</scope>
    <source>
        <strain evidence="16">HPV-mSK_142</strain>
    </source>
</reference>
<evidence type="ECO:0000259" key="15">
    <source>
        <dbReference type="Pfam" id="PF00511"/>
    </source>
</evidence>
<dbReference type="GO" id="GO:0006351">
    <property type="term" value="P:DNA-templated transcription"/>
    <property type="evidence" value="ECO:0007669"/>
    <property type="project" value="UniProtKB-UniRule"/>
</dbReference>
<protein>
    <recommendedName>
        <fullName evidence="12">Regulatory protein E2</fullName>
    </recommendedName>
</protein>
<dbReference type="HAMAP" id="MF_04001">
    <property type="entry name" value="PPV_E2"/>
    <property type="match status" value="1"/>
</dbReference>
<keyword evidence="12" id="KW-0832">Ubl conjugation</keyword>
<dbReference type="EMBL" id="MH777284">
    <property type="protein sequence ID" value="QAB13969.1"/>
    <property type="molecule type" value="Genomic_DNA"/>
</dbReference>
<comment type="subunit">
    <text evidence="12">Binds DNA as homodimer. Interacts with protein E1; this interaction greatly increases E1 DNA-binding activity. Interacts with protein L1; this interaction enhances E2-dependent replication and transcription activation. Interacts with protein L2; this interaction inhibits E2 transcriptional activity but not DNA replication function E2. Interacts with protein E7; this interaction inhibits E7 oncogenic activity. Interacts with host TAF1; this interaction modulates E2-dependent transcriptional regulation. Interacts with host BRD4; this interaction mediates E2 transcriptional activation function. Additionally, the interaction with host BRD4 on mitotic chromosomes mediates tethering of the viral genome. Interacts with host TOPBP1; this interaction is required for optimal viral DNA replication.</text>
</comment>
<proteinExistence type="inferred from homology"/>
<feature type="compositionally biased region" description="Basic and acidic residues" evidence="13">
    <location>
        <begin position="232"/>
        <end position="245"/>
    </location>
</feature>
<dbReference type="Gene3D" id="3.30.70.330">
    <property type="match status" value="1"/>
</dbReference>
<dbReference type="InterPro" id="IPR000427">
    <property type="entry name" value="Papillomavirus_E2_C"/>
</dbReference>
<feature type="compositionally biased region" description="Basic and acidic residues" evidence="13">
    <location>
        <begin position="260"/>
        <end position="270"/>
    </location>
</feature>